<dbReference type="AlphaFoldDB" id="A0AA42MU34"/>
<protein>
    <submittedName>
        <fullName evidence="1">Uncharacterized protein</fullName>
    </submittedName>
</protein>
<dbReference type="RefSeq" id="WP_149931862.1">
    <property type="nucleotide sequence ID" value="NZ_JAOCBE010000001.1"/>
</dbReference>
<reference evidence="1" key="1">
    <citation type="submission" date="2022-09" db="EMBL/GenBank/DDBJ databases">
        <title>Intensive care unit water sources are persistently colonized with multi-drug resistant bacteria and are the site of extensive horizontal gene transfer of antibiotic resistance genes.</title>
        <authorList>
            <person name="Diorio-Toth L."/>
        </authorList>
    </citation>
    <scope>NUCLEOTIDE SEQUENCE</scope>
    <source>
        <strain evidence="1">GD03920</strain>
    </source>
</reference>
<organism evidence="1 2">
    <name type="scientific">Acinetobacter johnsonii</name>
    <dbReference type="NCBI Taxonomy" id="40214"/>
    <lineage>
        <taxon>Bacteria</taxon>
        <taxon>Pseudomonadati</taxon>
        <taxon>Pseudomonadota</taxon>
        <taxon>Gammaproteobacteria</taxon>
        <taxon>Moraxellales</taxon>
        <taxon>Moraxellaceae</taxon>
        <taxon>Acinetobacter</taxon>
    </lineage>
</organism>
<evidence type="ECO:0000313" key="1">
    <source>
        <dbReference type="EMBL" id="MDH0969838.1"/>
    </source>
</evidence>
<dbReference type="EMBL" id="JAOCBE010000001">
    <property type="protein sequence ID" value="MDH0969838.1"/>
    <property type="molecule type" value="Genomic_DNA"/>
</dbReference>
<proteinExistence type="predicted"/>
<sequence length="188" mass="22204">MQNTHLILAKKILNTMSALNVKEFNQMYANRSKDELIQFMIETIDGLLEEEIQYGISRLCKEQKLVNFGGFRKLCESAGVWQSPIEAWEDVLNYEKNIIHKIQLVTYEVMERVKTIHNQEYLYIARSTFMDLYAKAVEKQRSSYLYPKYWERPVNSKKRISIDTSHNRVSMPDKVREDLAAILKKSCR</sequence>
<name>A0AA42MU34_ACIJO</name>
<comment type="caution">
    <text evidence="1">The sequence shown here is derived from an EMBL/GenBank/DDBJ whole genome shotgun (WGS) entry which is preliminary data.</text>
</comment>
<evidence type="ECO:0000313" key="2">
    <source>
        <dbReference type="Proteomes" id="UP001159915"/>
    </source>
</evidence>
<accession>A0AA42MU34</accession>
<gene>
    <name evidence="1" type="ORF">N5C10_11435</name>
</gene>
<dbReference type="Proteomes" id="UP001159915">
    <property type="component" value="Unassembled WGS sequence"/>
</dbReference>